<dbReference type="SMART" id="SM00430">
    <property type="entry name" value="HOLI"/>
    <property type="match status" value="1"/>
</dbReference>
<feature type="compositionally biased region" description="Polar residues" evidence="10">
    <location>
        <begin position="193"/>
        <end position="202"/>
    </location>
</feature>
<dbReference type="GO" id="GO:0005634">
    <property type="term" value="C:nucleus"/>
    <property type="evidence" value="ECO:0007669"/>
    <property type="project" value="UniProtKB-SubCell"/>
</dbReference>
<evidence type="ECO:0000313" key="11">
    <source>
        <dbReference type="EMBL" id="KAF6216803.1"/>
    </source>
</evidence>
<dbReference type="OrthoDB" id="40902at2759"/>
<dbReference type="SUPFAM" id="SSF57716">
    <property type="entry name" value="Glucocorticoid receptor-like (DNA-binding domain)"/>
    <property type="match status" value="1"/>
</dbReference>
<accession>A0A6A4KLD3</accession>
<proteinExistence type="predicted"/>
<evidence type="ECO:0000313" key="12">
    <source>
        <dbReference type="Proteomes" id="UP000466442"/>
    </source>
</evidence>
<evidence type="ECO:0000256" key="3">
    <source>
        <dbReference type="ARBA" id="ARBA00022771"/>
    </source>
</evidence>
<dbReference type="FunFam" id="1.10.565.10:FF:000041">
    <property type="entry name" value="Nuclear hormone receptor HR78"/>
    <property type="match status" value="1"/>
</dbReference>
<dbReference type="PANTHER" id="PTHR24083">
    <property type="entry name" value="NUCLEAR HORMONE RECEPTOR"/>
    <property type="match status" value="1"/>
</dbReference>
<keyword evidence="3" id="KW-0863">Zinc-finger</keyword>
<evidence type="ECO:0000256" key="7">
    <source>
        <dbReference type="ARBA" id="ARBA00023163"/>
    </source>
</evidence>
<sequence>MFRVRFSKAQIAKFEWKTVEVGHTSMKDPLCNPLYVTDLFSHSRLAIESFHPFCGDRASGRHYGAISCEGCKGFFKRSIRKRLGYQCRGSQQCEVTKHHRNRCQYCRLQKCLTMGMRSDSVQHERKPISVKKEYPNHSNSITFGEVPSHPLNFSLFMDREVKPNYAHTPHWQQLNISQPNFGMYASYNTYAESGYSRESNPTSGNNYDDNNYEESSDSDIIESSYPAQEDRATINDTLEAIQMVNGPAANSDDEEIENIQIDGRILEDTTFTFKIQNPSPVPEFNDVHYIIECASRLLFLSVHWARNIPAFQMFSVQNQISIMQGCWNELFLLGLAQCSKTLSFPNIIYSMISHLQKSVAEEKISVSKAKAVTTHIFSLRDYCQSLALLNVDDQEYAYLKVISLFSPDNRMAYLRRRLSQLQQKAVQELKEQIGENNSDKFAKLLLRLPPLRALNRYIMEQMFFPGLGDQCDIDNIIPFILKMDSTDFFSEQGSFQSSAMDALFIKSESRNEEAVA</sequence>
<dbReference type="GO" id="GO:0003700">
    <property type="term" value="F:DNA-binding transcription factor activity"/>
    <property type="evidence" value="ECO:0007669"/>
    <property type="project" value="InterPro"/>
</dbReference>
<evidence type="ECO:0000256" key="8">
    <source>
        <dbReference type="ARBA" id="ARBA00023170"/>
    </source>
</evidence>
<keyword evidence="2" id="KW-0479">Metal-binding</keyword>
<dbReference type="Gene3D" id="1.10.565.10">
    <property type="entry name" value="Retinoid X Receptor"/>
    <property type="match status" value="1"/>
</dbReference>
<dbReference type="SUPFAM" id="SSF48508">
    <property type="entry name" value="Nuclear receptor ligand-binding domain"/>
    <property type="match status" value="1"/>
</dbReference>
<evidence type="ECO:0000256" key="4">
    <source>
        <dbReference type="ARBA" id="ARBA00022833"/>
    </source>
</evidence>
<dbReference type="SMART" id="SM00399">
    <property type="entry name" value="ZnF_C4"/>
    <property type="match status" value="1"/>
</dbReference>
<dbReference type="Proteomes" id="UP000466442">
    <property type="component" value="Linkage Group LG1"/>
</dbReference>
<keyword evidence="4" id="KW-0862">Zinc</keyword>
<feature type="region of interest" description="Disordered" evidence="10">
    <location>
        <begin position="193"/>
        <end position="217"/>
    </location>
</feature>
<dbReference type="FunFam" id="3.30.50.10:FF:000015">
    <property type="entry name" value="Nuclear receptor subfamily 2, group C, member 1"/>
    <property type="match status" value="1"/>
</dbReference>
<comment type="subcellular location">
    <subcellularLocation>
        <location evidence="1">Nucleus</location>
    </subcellularLocation>
</comment>
<evidence type="ECO:0000256" key="5">
    <source>
        <dbReference type="ARBA" id="ARBA00023015"/>
    </source>
</evidence>
<evidence type="ECO:0000256" key="1">
    <source>
        <dbReference type="ARBA" id="ARBA00004123"/>
    </source>
</evidence>
<dbReference type="Pfam" id="PF00105">
    <property type="entry name" value="zf-C4"/>
    <property type="match status" value="1"/>
</dbReference>
<keyword evidence="8" id="KW-0675">Receptor</keyword>
<dbReference type="InterPro" id="IPR013088">
    <property type="entry name" value="Znf_NHR/GATA"/>
</dbReference>
<dbReference type="PROSITE" id="PS51843">
    <property type="entry name" value="NR_LBD"/>
    <property type="match status" value="1"/>
</dbReference>
<evidence type="ECO:0000256" key="6">
    <source>
        <dbReference type="ARBA" id="ARBA00023125"/>
    </source>
</evidence>
<organism evidence="11 12">
    <name type="scientific">Apolygus lucorum</name>
    <name type="common">Small green plant bug</name>
    <name type="synonym">Lygocoris lucorum</name>
    <dbReference type="NCBI Taxonomy" id="248454"/>
    <lineage>
        <taxon>Eukaryota</taxon>
        <taxon>Metazoa</taxon>
        <taxon>Ecdysozoa</taxon>
        <taxon>Arthropoda</taxon>
        <taxon>Hexapoda</taxon>
        <taxon>Insecta</taxon>
        <taxon>Pterygota</taxon>
        <taxon>Neoptera</taxon>
        <taxon>Paraneoptera</taxon>
        <taxon>Hemiptera</taxon>
        <taxon>Heteroptera</taxon>
        <taxon>Panheteroptera</taxon>
        <taxon>Cimicomorpha</taxon>
        <taxon>Miridae</taxon>
        <taxon>Mirini</taxon>
        <taxon>Apolygus</taxon>
    </lineage>
</organism>
<dbReference type="InterPro" id="IPR001628">
    <property type="entry name" value="Znf_hrmn_rcpt"/>
</dbReference>
<dbReference type="GO" id="GO:0008270">
    <property type="term" value="F:zinc ion binding"/>
    <property type="evidence" value="ECO:0007669"/>
    <property type="project" value="UniProtKB-KW"/>
</dbReference>
<dbReference type="EMBL" id="WIXP02000001">
    <property type="protein sequence ID" value="KAF6216803.1"/>
    <property type="molecule type" value="Genomic_DNA"/>
</dbReference>
<dbReference type="InterPro" id="IPR000536">
    <property type="entry name" value="Nucl_hrmn_rcpt_lig-bd"/>
</dbReference>
<dbReference type="InterPro" id="IPR035500">
    <property type="entry name" value="NHR-like_dom_sf"/>
</dbReference>
<dbReference type="PROSITE" id="PS51030">
    <property type="entry name" value="NUCLEAR_REC_DBD_2"/>
    <property type="match status" value="1"/>
</dbReference>
<dbReference type="InterPro" id="IPR001723">
    <property type="entry name" value="Nuclear_hrmn_rcpt"/>
</dbReference>
<evidence type="ECO:0008006" key="13">
    <source>
        <dbReference type="Google" id="ProtNLM"/>
    </source>
</evidence>
<dbReference type="PRINTS" id="PR00398">
    <property type="entry name" value="STRDHORMONER"/>
</dbReference>
<dbReference type="Gene3D" id="3.30.50.10">
    <property type="entry name" value="Erythroid Transcription Factor GATA-1, subunit A"/>
    <property type="match status" value="1"/>
</dbReference>
<keyword evidence="7" id="KW-0804">Transcription</keyword>
<reference evidence="11" key="1">
    <citation type="journal article" date="2021" name="Mol. Ecol. Resour.">
        <title>Apolygus lucorum genome provides insights into omnivorousness and mesophyll feeding.</title>
        <authorList>
            <person name="Liu Y."/>
            <person name="Liu H."/>
            <person name="Wang H."/>
            <person name="Huang T."/>
            <person name="Liu B."/>
            <person name="Yang B."/>
            <person name="Yin L."/>
            <person name="Li B."/>
            <person name="Zhang Y."/>
            <person name="Zhang S."/>
            <person name="Jiang F."/>
            <person name="Zhang X."/>
            <person name="Ren Y."/>
            <person name="Wang B."/>
            <person name="Wang S."/>
            <person name="Lu Y."/>
            <person name="Wu K."/>
            <person name="Fan W."/>
            <person name="Wang G."/>
        </authorList>
    </citation>
    <scope>NUCLEOTIDE SEQUENCE</scope>
    <source>
        <strain evidence="11">12Hb</strain>
    </source>
</reference>
<keyword evidence="5" id="KW-0805">Transcription regulation</keyword>
<dbReference type="InterPro" id="IPR050274">
    <property type="entry name" value="Nuclear_hormone_rcpt_NR2"/>
</dbReference>
<evidence type="ECO:0000256" key="10">
    <source>
        <dbReference type="SAM" id="MobiDB-lite"/>
    </source>
</evidence>
<keyword evidence="9" id="KW-0539">Nucleus</keyword>
<gene>
    <name evidence="11" type="ORF">GE061_001153</name>
</gene>
<dbReference type="AlphaFoldDB" id="A0A6A4KLD3"/>
<dbReference type="PRINTS" id="PR00047">
    <property type="entry name" value="STROIDFINGER"/>
</dbReference>
<comment type="caution">
    <text evidence="11">The sequence shown here is derived from an EMBL/GenBank/DDBJ whole genome shotgun (WGS) entry which is preliminary data.</text>
</comment>
<keyword evidence="12" id="KW-1185">Reference proteome</keyword>
<keyword evidence="6" id="KW-0238">DNA-binding</keyword>
<evidence type="ECO:0000256" key="9">
    <source>
        <dbReference type="ARBA" id="ARBA00023242"/>
    </source>
</evidence>
<protein>
    <recommendedName>
        <fullName evidence="13">Nuclear receptor subfamily 2 group C member 2</fullName>
    </recommendedName>
</protein>
<evidence type="ECO:0000256" key="2">
    <source>
        <dbReference type="ARBA" id="ARBA00022723"/>
    </source>
</evidence>
<dbReference type="Pfam" id="PF00104">
    <property type="entry name" value="Hormone_recep"/>
    <property type="match status" value="1"/>
</dbReference>
<name>A0A6A4KLD3_APOLU</name>
<dbReference type="GO" id="GO:0043565">
    <property type="term" value="F:sequence-specific DNA binding"/>
    <property type="evidence" value="ECO:0007669"/>
    <property type="project" value="InterPro"/>
</dbReference>